<proteinExistence type="inferred from homology"/>
<name>A0A922FYW4_CARIL</name>
<evidence type="ECO:0000313" key="3">
    <source>
        <dbReference type="Proteomes" id="UP000811246"/>
    </source>
</evidence>
<organism evidence="2 3">
    <name type="scientific">Carya illinoinensis</name>
    <name type="common">Pecan</name>
    <dbReference type="NCBI Taxonomy" id="32201"/>
    <lineage>
        <taxon>Eukaryota</taxon>
        <taxon>Viridiplantae</taxon>
        <taxon>Streptophyta</taxon>
        <taxon>Embryophyta</taxon>
        <taxon>Tracheophyta</taxon>
        <taxon>Spermatophyta</taxon>
        <taxon>Magnoliopsida</taxon>
        <taxon>eudicotyledons</taxon>
        <taxon>Gunneridae</taxon>
        <taxon>Pentapetalae</taxon>
        <taxon>rosids</taxon>
        <taxon>fabids</taxon>
        <taxon>Fagales</taxon>
        <taxon>Juglandaceae</taxon>
        <taxon>Carya</taxon>
    </lineage>
</organism>
<evidence type="ECO:0008006" key="4">
    <source>
        <dbReference type="Google" id="ProtNLM"/>
    </source>
</evidence>
<sequence>MSEQCLATMHVKIPLLTSKRNTSNRTGNKHSRNGLLGMVQRRKRLLKYLRRTEWDSYCFVLSKLGLRYNPRLVIR</sequence>
<reference evidence="2" key="1">
    <citation type="submission" date="2021-01" db="EMBL/GenBank/DDBJ databases">
        <authorList>
            <person name="Lovell J.T."/>
            <person name="Bentley N."/>
            <person name="Bhattarai G."/>
            <person name="Jenkins J.W."/>
            <person name="Sreedasyam A."/>
            <person name="Alarcon Y."/>
            <person name="Bock C."/>
            <person name="Boston L."/>
            <person name="Carlson J."/>
            <person name="Cervantes K."/>
            <person name="Clermont K."/>
            <person name="Krom N."/>
            <person name="Kubenka K."/>
            <person name="Mamidi S."/>
            <person name="Mattison C."/>
            <person name="Monteros M."/>
            <person name="Pisani C."/>
            <person name="Plott C."/>
            <person name="Rajasekar S."/>
            <person name="Rhein H.S."/>
            <person name="Rohla C."/>
            <person name="Song M."/>
            <person name="Hilaire R.S."/>
            <person name="Shu S."/>
            <person name="Wells L."/>
            <person name="Wang X."/>
            <person name="Webber J."/>
            <person name="Heerema R.J."/>
            <person name="Klein P."/>
            <person name="Conner P."/>
            <person name="Grauke L."/>
            <person name="Grimwood J."/>
            <person name="Schmutz J."/>
            <person name="Randall J.J."/>
        </authorList>
    </citation>
    <scope>NUCLEOTIDE SEQUENCE</scope>
    <source>
        <tissue evidence="2">Leaf</tissue>
    </source>
</reference>
<dbReference type="GO" id="GO:1990904">
    <property type="term" value="C:ribonucleoprotein complex"/>
    <property type="evidence" value="ECO:0007669"/>
    <property type="project" value="UniProtKB-KW"/>
</dbReference>
<dbReference type="Pfam" id="PF00312">
    <property type="entry name" value="Ribosomal_S15"/>
    <property type="match status" value="1"/>
</dbReference>
<dbReference type="PANTHER" id="PTHR47546:SF3">
    <property type="entry name" value="30S RIBOSOMAL PROTEIN S15, CHLOROPLASTIC"/>
    <property type="match status" value="1"/>
</dbReference>
<dbReference type="AlphaFoldDB" id="A0A922FYW4"/>
<protein>
    <recommendedName>
        <fullName evidence="4">Ribosomal protein S15</fullName>
    </recommendedName>
</protein>
<accession>A0A922FYW4</accession>
<dbReference type="EMBL" id="CM031826">
    <property type="protein sequence ID" value="KAG6728130.1"/>
    <property type="molecule type" value="Genomic_DNA"/>
</dbReference>
<evidence type="ECO:0000313" key="2">
    <source>
        <dbReference type="EMBL" id="KAG6728130.1"/>
    </source>
</evidence>
<dbReference type="GO" id="GO:0003735">
    <property type="term" value="F:structural constituent of ribosome"/>
    <property type="evidence" value="ECO:0007669"/>
    <property type="project" value="InterPro"/>
</dbReference>
<dbReference type="InterPro" id="IPR000589">
    <property type="entry name" value="Ribosomal_uS15"/>
</dbReference>
<dbReference type="GO" id="GO:0006412">
    <property type="term" value="P:translation"/>
    <property type="evidence" value="ECO:0007669"/>
    <property type="project" value="InterPro"/>
</dbReference>
<dbReference type="SMART" id="SM01387">
    <property type="entry name" value="Ribosomal_S15"/>
    <property type="match status" value="1"/>
</dbReference>
<keyword evidence="1" id="KW-0689">Ribosomal protein</keyword>
<comment type="caution">
    <text evidence="2">The sequence shown here is derived from an EMBL/GenBank/DDBJ whole genome shotgun (WGS) entry which is preliminary data.</text>
</comment>
<dbReference type="GO" id="GO:0005840">
    <property type="term" value="C:ribosome"/>
    <property type="evidence" value="ECO:0007669"/>
    <property type="project" value="UniProtKB-KW"/>
</dbReference>
<keyword evidence="1" id="KW-0687">Ribonucleoprotein</keyword>
<dbReference type="Proteomes" id="UP000811246">
    <property type="component" value="Chromosome 2"/>
</dbReference>
<evidence type="ECO:0000256" key="1">
    <source>
        <dbReference type="RuleBase" id="RU003919"/>
    </source>
</evidence>
<comment type="similarity">
    <text evidence="1">Belongs to the universal ribosomal protein uS15 family.</text>
</comment>
<gene>
    <name evidence="2" type="ORF">I3842_02G157700</name>
</gene>
<dbReference type="PANTHER" id="PTHR47546">
    <property type="entry name" value="S15/NS1, RNA-BINDING PROTEIN"/>
    <property type="match status" value="1"/>
</dbReference>